<gene>
    <name evidence="13" type="ORF">A9K55_003166</name>
</gene>
<dbReference type="Pfam" id="PF10397">
    <property type="entry name" value="ADSL_C"/>
    <property type="match status" value="1"/>
</dbReference>
<protein>
    <recommendedName>
        <fullName evidence="7">Adenylosuccinate lyase</fullName>
        <ecNumber evidence="6">4.3.2.2</ecNumber>
    </recommendedName>
    <alternativeName>
        <fullName evidence="10">Adenylosuccinase</fullName>
    </alternativeName>
</protein>
<dbReference type="InterPro" id="IPR022761">
    <property type="entry name" value="Fumarate_lyase_N"/>
</dbReference>
<dbReference type="NCBIfam" id="TIGR00928">
    <property type="entry name" value="purB"/>
    <property type="match status" value="1"/>
</dbReference>
<dbReference type="SMART" id="SM00998">
    <property type="entry name" value="ADSL_C"/>
    <property type="match status" value="1"/>
</dbReference>
<dbReference type="EMBL" id="CP023322">
    <property type="protein sequence ID" value="ATY58718.1"/>
    <property type="molecule type" value="Genomic_DNA"/>
</dbReference>
<name>A0A2H4S6K8_CORMI</name>
<comment type="pathway">
    <text evidence="3">Purine metabolism; AMP biosynthesis via de novo pathway; AMP from IMP: step 2/2.</text>
</comment>
<evidence type="ECO:0000256" key="4">
    <source>
        <dbReference type="ARBA" id="ARBA00008273"/>
    </source>
</evidence>
<dbReference type="InterPro" id="IPR020557">
    <property type="entry name" value="Fumarate_lyase_CS"/>
</dbReference>
<dbReference type="GO" id="GO:0005829">
    <property type="term" value="C:cytosol"/>
    <property type="evidence" value="ECO:0007669"/>
    <property type="project" value="TreeGrafter"/>
</dbReference>
<evidence type="ECO:0000259" key="12">
    <source>
        <dbReference type="SMART" id="SM00998"/>
    </source>
</evidence>
<comment type="subunit">
    <text evidence="5">Homotetramer. Residues from neighboring subunits contribute catalytic and substrate-binding residues to each active site.</text>
</comment>
<dbReference type="GO" id="GO:0004018">
    <property type="term" value="F:N6-(1,2-dicarboxyethyl)AMP AMP-lyase (fumarate-forming) activity"/>
    <property type="evidence" value="ECO:0007669"/>
    <property type="project" value="InterPro"/>
</dbReference>
<comment type="catalytic activity">
    <reaction evidence="1">
        <text>(2S)-2-[5-amino-1-(5-phospho-beta-D-ribosyl)imidazole-4-carboxamido]succinate = 5-amino-1-(5-phospho-beta-D-ribosyl)imidazole-4-carboxamide + fumarate</text>
        <dbReference type="Rhea" id="RHEA:23920"/>
        <dbReference type="ChEBI" id="CHEBI:29806"/>
        <dbReference type="ChEBI" id="CHEBI:58443"/>
        <dbReference type="ChEBI" id="CHEBI:58475"/>
        <dbReference type="EC" id="4.3.2.2"/>
    </reaction>
</comment>
<dbReference type="InterPro" id="IPR008948">
    <property type="entry name" value="L-Aspartase-like"/>
</dbReference>
<evidence type="ECO:0000313" key="14">
    <source>
        <dbReference type="Proteomes" id="UP000323067"/>
    </source>
</evidence>
<organism evidence="13 14">
    <name type="scientific">Cordyceps militaris</name>
    <name type="common">Caterpillar fungus</name>
    <name type="synonym">Clavaria militaris</name>
    <dbReference type="NCBI Taxonomy" id="73501"/>
    <lineage>
        <taxon>Eukaryota</taxon>
        <taxon>Fungi</taxon>
        <taxon>Dikarya</taxon>
        <taxon>Ascomycota</taxon>
        <taxon>Pezizomycotina</taxon>
        <taxon>Sordariomycetes</taxon>
        <taxon>Hypocreomycetidae</taxon>
        <taxon>Hypocreales</taxon>
        <taxon>Cordycipitaceae</taxon>
        <taxon>Cordyceps</taxon>
    </lineage>
</organism>
<evidence type="ECO:0000256" key="7">
    <source>
        <dbReference type="ARBA" id="ARBA00017058"/>
    </source>
</evidence>
<evidence type="ECO:0000256" key="1">
    <source>
        <dbReference type="ARBA" id="ARBA00000598"/>
    </source>
</evidence>
<dbReference type="AlphaFoldDB" id="A0A2H4S6K8"/>
<dbReference type="PROSITE" id="PS00163">
    <property type="entry name" value="FUMARATE_LYASES"/>
    <property type="match status" value="1"/>
</dbReference>
<dbReference type="OrthoDB" id="406045at2759"/>
<dbReference type="InterPro" id="IPR004769">
    <property type="entry name" value="Pur_lyase"/>
</dbReference>
<comment type="similarity">
    <text evidence="4">Belongs to the lyase 1 family. Adenylosuccinate lyase subfamily.</text>
</comment>
<dbReference type="VEuPathDB" id="FungiDB:A9K55_003166"/>
<feature type="domain" description="Adenylosuccinate lyase C-terminal" evidence="12">
    <location>
        <begin position="378"/>
        <end position="462"/>
    </location>
</feature>
<dbReference type="InterPro" id="IPR019468">
    <property type="entry name" value="AdenyloSucc_lyase_C"/>
</dbReference>
<dbReference type="FunFam" id="1.10.40.30:FF:000005">
    <property type="entry name" value="Adenylosuccinate lyase"/>
    <property type="match status" value="1"/>
</dbReference>
<dbReference type="VEuPathDB" id="FungiDB:CCM_05789"/>
<evidence type="ECO:0000256" key="11">
    <source>
        <dbReference type="ARBA" id="ARBA00047513"/>
    </source>
</evidence>
<evidence type="ECO:0000256" key="6">
    <source>
        <dbReference type="ARBA" id="ARBA00012339"/>
    </source>
</evidence>
<dbReference type="CDD" id="cd03302">
    <property type="entry name" value="Adenylsuccinate_lyase_2"/>
    <property type="match status" value="1"/>
</dbReference>
<dbReference type="Pfam" id="PF00206">
    <property type="entry name" value="Lyase_1"/>
    <property type="match status" value="1"/>
</dbReference>
<accession>A0A2H4S6K8</accession>
<evidence type="ECO:0000313" key="13">
    <source>
        <dbReference type="EMBL" id="ATY58718.1"/>
    </source>
</evidence>
<evidence type="ECO:0000256" key="2">
    <source>
        <dbReference type="ARBA" id="ARBA00004706"/>
    </source>
</evidence>
<dbReference type="EC" id="4.3.2.2" evidence="6"/>
<proteinExistence type="inferred from homology"/>
<evidence type="ECO:0000256" key="3">
    <source>
        <dbReference type="ARBA" id="ARBA00004734"/>
    </source>
</evidence>
<comment type="pathway">
    <text evidence="2">Purine metabolism; IMP biosynthesis via de novo pathway; 5-amino-1-(5-phospho-D-ribosyl)imidazole-4-carboxamide from 5-amino-1-(5-phospho-D-ribosyl)imidazole-4-carboxylate: step 2/2.</text>
</comment>
<comment type="catalytic activity">
    <reaction evidence="11">
        <text>N(6)-(1,2-dicarboxyethyl)-AMP = fumarate + AMP</text>
        <dbReference type="Rhea" id="RHEA:16853"/>
        <dbReference type="ChEBI" id="CHEBI:29806"/>
        <dbReference type="ChEBI" id="CHEBI:57567"/>
        <dbReference type="ChEBI" id="CHEBI:456215"/>
        <dbReference type="EC" id="4.3.2.2"/>
    </reaction>
</comment>
<dbReference type="PANTHER" id="PTHR43172:SF1">
    <property type="entry name" value="ADENYLOSUCCINATE LYASE"/>
    <property type="match status" value="1"/>
</dbReference>
<keyword evidence="9 13" id="KW-0456">Lyase</keyword>
<sequence length="489" mass="54578">MATDGKNAGPSPYDTYQTSLTARYCSPEMSRLFGQRSRHSQWRRLWLLLAESERELGIQTITTEALEQMKQHLEVTDQDFEVARVEEKIRRHDVMAHVHAFGAVAPAAAGIIHYGATSCFVTDNAELILMRDAMDLLLPRLAKVISNLCKLAREWKATPTLAYTHLQPVGKRAAQWAQDLVFDLESIEHARNGLLLRGAQGTTGTQASFLEIFGGDGSKCDELNALLCKKIDFPGCYDVSTQTYTRKVDLLVANAICGLGATAQKIAGDVRHLASWQEAEEPFETKQVGSSAMPFKRNPMRSERVSSLARELLSKQATTANTLAAQWMERSLDDSAVRRMDLPEIFLLADAIIGSLDNITDGMVIYPQVVSSRVQEQLPFMCAENIIMKLCAKGVSRQEAHEQIRVLSHQAAGVVKLEGKSNDLIDRIKATEFFQPIWADLDNMLRPELYIGRSVEIVDRYCGLEGVAERKIQKYRAVFEKSATTELNV</sequence>
<dbReference type="Gene3D" id="1.20.200.10">
    <property type="entry name" value="Fumarase/aspartase (Central domain)"/>
    <property type="match status" value="1"/>
</dbReference>
<reference evidence="13 14" key="1">
    <citation type="journal article" date="2017" name="BMC Genomics">
        <title>Chromosome level assembly and secondary metabolite potential of the parasitic fungus Cordyceps militaris.</title>
        <authorList>
            <person name="Kramer G.J."/>
            <person name="Nodwell J.R."/>
        </authorList>
    </citation>
    <scope>NUCLEOTIDE SEQUENCE [LARGE SCALE GENOMIC DNA]</scope>
    <source>
        <strain evidence="13 14">ATCC 34164</strain>
    </source>
</reference>
<dbReference type="Proteomes" id="UP000323067">
    <property type="component" value="Chromosome iv"/>
</dbReference>
<evidence type="ECO:0000256" key="5">
    <source>
        <dbReference type="ARBA" id="ARBA00011668"/>
    </source>
</evidence>
<keyword evidence="8" id="KW-0658">Purine biosynthesis</keyword>
<evidence type="ECO:0000256" key="8">
    <source>
        <dbReference type="ARBA" id="ARBA00022755"/>
    </source>
</evidence>
<dbReference type="SUPFAM" id="SSF48557">
    <property type="entry name" value="L-aspartase-like"/>
    <property type="match status" value="1"/>
</dbReference>
<evidence type="ECO:0000256" key="9">
    <source>
        <dbReference type="ARBA" id="ARBA00023239"/>
    </source>
</evidence>
<dbReference type="GO" id="GO:0070626">
    <property type="term" value="F:(S)-2-(5-amino-1-(5-phospho-D-ribosyl)imidazole-4-carboxamido) succinate lyase (fumarate-forming) activity"/>
    <property type="evidence" value="ECO:0007669"/>
    <property type="project" value="TreeGrafter"/>
</dbReference>
<evidence type="ECO:0000256" key="10">
    <source>
        <dbReference type="ARBA" id="ARBA00030717"/>
    </source>
</evidence>
<dbReference type="Gene3D" id="1.10.275.60">
    <property type="match status" value="1"/>
</dbReference>
<dbReference type="GO" id="GO:0044208">
    <property type="term" value="P:'de novo' AMP biosynthetic process"/>
    <property type="evidence" value="ECO:0007669"/>
    <property type="project" value="TreeGrafter"/>
</dbReference>
<dbReference type="Gene3D" id="1.10.40.30">
    <property type="entry name" value="Fumarase/aspartase (C-terminal domain)"/>
    <property type="match status" value="1"/>
</dbReference>
<dbReference type="PANTHER" id="PTHR43172">
    <property type="entry name" value="ADENYLOSUCCINATE LYASE"/>
    <property type="match status" value="1"/>
</dbReference>